<gene>
    <name evidence="1" type="ORF">CMQ_7120</name>
</gene>
<dbReference type="EMBL" id="GL629801">
    <property type="protein sequence ID" value="EFX00118.1"/>
    <property type="molecule type" value="Genomic_DNA"/>
</dbReference>
<dbReference type="OrthoDB" id="4735138at2759"/>
<sequence length="140" mass="15795">MSRLQLTWEAFQVWAAARPSLCFQIDGTHDDNGNWLSCSGGVFALPIRKPFWLKLIVGDLKECDIDVSMFPRIADGEDEKDYTIIGPELVGFHFVQLEKSLAVCGRAVEPDDIPFCNKALDRLWPILKDLHWRISGCSGD</sequence>
<protein>
    <submittedName>
        <fullName evidence="1">Uncharacterized protein</fullName>
    </submittedName>
</protein>
<dbReference type="Proteomes" id="UP000007796">
    <property type="component" value="Unassembled WGS sequence"/>
</dbReference>
<proteinExistence type="predicted"/>
<dbReference type="AlphaFoldDB" id="F0XPC1"/>
<keyword evidence="2" id="KW-1185">Reference proteome</keyword>
<dbReference type="InParanoid" id="F0XPC1"/>
<dbReference type="GeneID" id="25980630"/>
<dbReference type="RefSeq" id="XP_014169600.1">
    <property type="nucleotide sequence ID" value="XM_014314125.1"/>
</dbReference>
<reference evidence="1 2" key="1">
    <citation type="journal article" date="2011" name="Proc. Natl. Acad. Sci. U.S.A.">
        <title>Genome and transcriptome analyses of the mountain pine beetle-fungal symbiont Grosmannia clavigera, a lodgepole pine pathogen.</title>
        <authorList>
            <person name="DiGuistini S."/>
            <person name="Wang Y."/>
            <person name="Liao N.Y."/>
            <person name="Taylor G."/>
            <person name="Tanguay P."/>
            <person name="Feau N."/>
            <person name="Henrissat B."/>
            <person name="Chan S.K."/>
            <person name="Hesse-Orce U."/>
            <person name="Alamouti S.M."/>
            <person name="Tsui C.K.M."/>
            <person name="Docking R.T."/>
            <person name="Levasseur A."/>
            <person name="Haridas S."/>
            <person name="Robertson G."/>
            <person name="Birol I."/>
            <person name="Holt R.A."/>
            <person name="Marra M.A."/>
            <person name="Hamelin R.C."/>
            <person name="Hirst M."/>
            <person name="Jones S.J.M."/>
            <person name="Bohlmann J."/>
            <person name="Breuil C."/>
        </authorList>
    </citation>
    <scope>NUCLEOTIDE SEQUENCE [LARGE SCALE GENOMIC DNA]</scope>
    <source>
        <strain evidence="2">kw1407 / UAMH 11150</strain>
    </source>
</reference>
<dbReference type="HOGENOM" id="CLU_1835376_0_0_1"/>
<accession>F0XPC1</accession>
<name>F0XPC1_GROCL</name>
<organism evidence="2">
    <name type="scientific">Grosmannia clavigera (strain kw1407 / UAMH 11150)</name>
    <name type="common">Blue stain fungus</name>
    <name type="synonym">Graphiocladiella clavigera</name>
    <dbReference type="NCBI Taxonomy" id="655863"/>
    <lineage>
        <taxon>Eukaryota</taxon>
        <taxon>Fungi</taxon>
        <taxon>Dikarya</taxon>
        <taxon>Ascomycota</taxon>
        <taxon>Pezizomycotina</taxon>
        <taxon>Sordariomycetes</taxon>
        <taxon>Sordariomycetidae</taxon>
        <taxon>Ophiostomatales</taxon>
        <taxon>Ophiostomataceae</taxon>
        <taxon>Leptographium</taxon>
    </lineage>
</organism>
<evidence type="ECO:0000313" key="1">
    <source>
        <dbReference type="EMBL" id="EFX00118.1"/>
    </source>
</evidence>
<evidence type="ECO:0000313" key="2">
    <source>
        <dbReference type="Proteomes" id="UP000007796"/>
    </source>
</evidence>